<protein>
    <submittedName>
        <fullName evidence="1">Uncharacterized protein</fullName>
    </submittedName>
</protein>
<name>A0A6M3LKQ4_9ZZZZ</name>
<dbReference type="AlphaFoldDB" id="A0A6M3LKQ4"/>
<dbReference type="EMBL" id="MT143354">
    <property type="protein sequence ID" value="QJA95906.1"/>
    <property type="molecule type" value="Genomic_DNA"/>
</dbReference>
<organism evidence="1">
    <name type="scientific">viral metagenome</name>
    <dbReference type="NCBI Taxonomy" id="1070528"/>
    <lineage>
        <taxon>unclassified sequences</taxon>
        <taxon>metagenomes</taxon>
        <taxon>organismal metagenomes</taxon>
    </lineage>
</organism>
<gene>
    <name evidence="1" type="ORF">MM415B05093_0008</name>
</gene>
<reference evidence="1" key="1">
    <citation type="submission" date="2020-03" db="EMBL/GenBank/DDBJ databases">
        <title>The deep terrestrial virosphere.</title>
        <authorList>
            <person name="Holmfeldt K."/>
            <person name="Nilsson E."/>
            <person name="Simone D."/>
            <person name="Lopez-Fernandez M."/>
            <person name="Wu X."/>
            <person name="de Brujin I."/>
            <person name="Lundin D."/>
            <person name="Andersson A."/>
            <person name="Bertilsson S."/>
            <person name="Dopson M."/>
        </authorList>
    </citation>
    <scope>NUCLEOTIDE SEQUENCE</scope>
    <source>
        <strain evidence="1">MM415B05093</strain>
    </source>
</reference>
<sequence length="62" mass="7078">MKIQDIPISNIRIVCPLTLPRPDGPYACCEKKCAWCCTFYPGRENEYFECAVKSLACLKDMT</sequence>
<evidence type="ECO:0000313" key="1">
    <source>
        <dbReference type="EMBL" id="QJA95906.1"/>
    </source>
</evidence>
<accession>A0A6M3LKQ4</accession>
<proteinExistence type="predicted"/>